<comment type="caution">
    <text evidence="2">The sequence shown here is derived from an EMBL/GenBank/DDBJ whole genome shotgun (WGS) entry which is preliminary data.</text>
</comment>
<gene>
    <name evidence="2" type="ORF">CCMP2556_LOCUS47527</name>
</gene>
<name>A0ABP0RJ79_9DINO</name>
<accession>A0ABP0RJ79</accession>
<dbReference type="Proteomes" id="UP001642484">
    <property type="component" value="Unassembled WGS sequence"/>
</dbReference>
<sequence>MDAAAGTTDHAFPPLAASVDAALGPSRNVDGGGTPSPVTHFQRRRDYIDLYDIALDVSDGAGGLCMVDLLRRLPRRRDWQWSHGWSSNYSGYRGEFSDPPAWPGWGHRRLYWVQSVRRWDKVSDLPVNRRAEKVLRALGWETDFEHIPESVPSSSVYLDVILEAALTEQHRRMDESLAQFAVHDFGHAASFGVQIPDAFKATLMKEGAGLNDQNMQNLATLLQDKEDDPVAVAGALGRLDVRSDRIAAFTETATTAHETYVSTSEDLAEDEEALDDEELANELETWKENKEYKATGQKIVTFRKARSLTPECLRLRQLVDYFNEECLLSFITTSVVHSVTDQNQMIDLQHVNFLTIPTGEAILDIGATQDLIGETALRSVEMHFDFPVPEELATKYNLDKGAFQYMLSPSPYEKGGSDTNLRPTNMTKFASATTFEHEPNERDSRLTCSIAFMGNRATQPSQFEFANFPRHGDGSRSTQGTSPASLLHWLTLVESLFGGMEENTRNFRQLIRCKKRTKSLASNHKKYIEADSQAPDAVSGQAKAPPTGAASSVDHQGYINAPSTLLASTTPEAAQVSNQAMAATQNQGLLMWDFSLEAIDEQIEEENYFGLEHPAGVHINCGHPDRARMLRAFRAAGALPHILKYIREEFACEACNLEEGADHRRRAQLPRSFNKAVAIDYLYITFGEIQVPILNMVCIGTSYQVAERAPHNGSQGGELLAEDELALHGVHDAYNDPTEVDEAAGEYRRRRINIELQIELHKTRFQKVFYQQPILRTHTQNHDQDLEALCTRLSMTVSLKDMSEEDKRLFEVSDETEWPQPELHSWKAKSRWCIHGHVDPDTGTLCTYSPTPQSEGLMMFLQVYNMKFAFADVKNTFCQSRKLKRPRGPIFAEPCEEIHLPPGIAVEVDDFILAADPRHYEWLKQAKYILEQIHPLALGKGRRGINVNGANQVDLKGFLKTRLKVPGWSLQPKGFHKAGLLFGRRQSLGAPAS</sequence>
<proteinExistence type="predicted"/>
<dbReference type="EMBL" id="CAXAMN010026117">
    <property type="protein sequence ID" value="CAK9100651.1"/>
    <property type="molecule type" value="Genomic_DNA"/>
</dbReference>
<reference evidence="2 3" key="1">
    <citation type="submission" date="2024-02" db="EMBL/GenBank/DDBJ databases">
        <authorList>
            <person name="Chen Y."/>
            <person name="Shah S."/>
            <person name="Dougan E. K."/>
            <person name="Thang M."/>
            <person name="Chan C."/>
        </authorList>
    </citation>
    <scope>NUCLEOTIDE SEQUENCE [LARGE SCALE GENOMIC DNA]</scope>
</reference>
<feature type="region of interest" description="Disordered" evidence="1">
    <location>
        <begin position="531"/>
        <end position="555"/>
    </location>
</feature>
<evidence type="ECO:0000313" key="3">
    <source>
        <dbReference type="Proteomes" id="UP001642484"/>
    </source>
</evidence>
<protein>
    <submittedName>
        <fullName evidence="2">Uncharacterized protein</fullName>
    </submittedName>
</protein>
<evidence type="ECO:0000313" key="2">
    <source>
        <dbReference type="EMBL" id="CAK9100651.1"/>
    </source>
</evidence>
<evidence type="ECO:0000256" key="1">
    <source>
        <dbReference type="SAM" id="MobiDB-lite"/>
    </source>
</evidence>
<organism evidence="2 3">
    <name type="scientific">Durusdinium trenchii</name>
    <dbReference type="NCBI Taxonomy" id="1381693"/>
    <lineage>
        <taxon>Eukaryota</taxon>
        <taxon>Sar</taxon>
        <taxon>Alveolata</taxon>
        <taxon>Dinophyceae</taxon>
        <taxon>Suessiales</taxon>
        <taxon>Symbiodiniaceae</taxon>
        <taxon>Durusdinium</taxon>
    </lineage>
</organism>
<keyword evidence="3" id="KW-1185">Reference proteome</keyword>